<keyword evidence="3" id="KW-1185">Reference proteome</keyword>
<organism evidence="2 3">
    <name type="scientific">Paspalum vaginatum</name>
    <name type="common">seashore paspalum</name>
    <dbReference type="NCBI Taxonomy" id="158149"/>
    <lineage>
        <taxon>Eukaryota</taxon>
        <taxon>Viridiplantae</taxon>
        <taxon>Streptophyta</taxon>
        <taxon>Embryophyta</taxon>
        <taxon>Tracheophyta</taxon>
        <taxon>Spermatophyta</taxon>
        <taxon>Magnoliopsida</taxon>
        <taxon>Liliopsida</taxon>
        <taxon>Poales</taxon>
        <taxon>Poaceae</taxon>
        <taxon>PACMAD clade</taxon>
        <taxon>Panicoideae</taxon>
        <taxon>Andropogonodae</taxon>
        <taxon>Paspaleae</taxon>
        <taxon>Paspalinae</taxon>
        <taxon>Paspalum</taxon>
    </lineage>
</organism>
<proteinExistence type="predicted"/>
<evidence type="ECO:0000313" key="3">
    <source>
        <dbReference type="Proteomes" id="UP001164776"/>
    </source>
</evidence>
<dbReference type="AlphaFoldDB" id="A0A9W7XCL4"/>
<accession>A0A9W7XCL4</accession>
<evidence type="ECO:0000313" key="2">
    <source>
        <dbReference type="EMBL" id="KAJ1256491.1"/>
    </source>
</evidence>
<feature type="compositionally biased region" description="Low complexity" evidence="1">
    <location>
        <begin position="94"/>
        <end position="123"/>
    </location>
</feature>
<feature type="compositionally biased region" description="Basic residues" evidence="1">
    <location>
        <begin position="128"/>
        <end position="145"/>
    </location>
</feature>
<dbReference type="Proteomes" id="UP001164776">
    <property type="component" value="Unassembled WGS sequence"/>
</dbReference>
<evidence type="ECO:0000256" key="1">
    <source>
        <dbReference type="SAM" id="MobiDB-lite"/>
    </source>
</evidence>
<feature type="region of interest" description="Disordered" evidence="1">
    <location>
        <begin position="32"/>
        <end position="55"/>
    </location>
</feature>
<sequence>MGSANHLHFLPFHCPTPPTWVHISLSPRMAPRSARAAARQGLRRRKGEAGGEGVGRSAVLGAATAVGAASLGAFSERVTAPPSHLLARRRGRAARPAASSRGSAAPRAASPSARPRPAASSRPDPIRRRLVTSRRLPRPRHRPRGSSRTASSRSPKRTTRRASGAGSHPAGARTRAPPPGTVAGSTEHPRAAPASVSTAGAAVACAARGLGSGDGWRSGRAEQLSVRSILIFSSFCYFGGGIIEQISFLGIYL</sequence>
<reference evidence="2 3" key="1">
    <citation type="submission" date="2022-10" db="EMBL/GenBank/DDBJ databases">
        <title>WGS assembly of Paspalum vaginatum 540-79.</title>
        <authorList>
            <person name="Sun G."/>
            <person name="Wase N."/>
            <person name="Shu S."/>
            <person name="Jenkins J."/>
            <person name="Zhou B."/>
            <person name="Torres-Rodriguez J."/>
            <person name="Chen C."/>
            <person name="Sandor L."/>
            <person name="Plott C."/>
            <person name="Yoshinga Y."/>
            <person name="Daum C."/>
            <person name="Qi P."/>
            <person name="Barry K."/>
            <person name="Lipzen A."/>
            <person name="Berry L."/>
            <person name="Pedersen C."/>
            <person name="Gottilla T."/>
            <person name="Foltz A."/>
            <person name="Yu H."/>
            <person name="O'Malley R."/>
            <person name="Zhang C."/>
            <person name="Devos K."/>
            <person name="Sigmon B."/>
            <person name="Yu B."/>
            <person name="Obata T."/>
            <person name="Schmutz J."/>
            <person name="Schnable J."/>
        </authorList>
    </citation>
    <scope>NUCLEOTIDE SEQUENCE [LARGE SCALE GENOMIC DNA]</scope>
    <source>
        <strain evidence="3">cv. 540-79</strain>
    </source>
</reference>
<gene>
    <name evidence="2" type="ORF">BS78_K013800</name>
</gene>
<comment type="caution">
    <text evidence="2">The sequence shown here is derived from an EMBL/GenBank/DDBJ whole genome shotgun (WGS) entry which is preliminary data.</text>
</comment>
<name>A0A9W7XCL4_9POAL</name>
<protein>
    <submittedName>
        <fullName evidence="2">Uncharacterized protein</fullName>
    </submittedName>
</protein>
<dbReference type="EMBL" id="MU629506">
    <property type="protein sequence ID" value="KAJ1256491.1"/>
    <property type="molecule type" value="Genomic_DNA"/>
</dbReference>
<feature type="region of interest" description="Disordered" evidence="1">
    <location>
        <begin position="82"/>
        <end position="195"/>
    </location>
</feature>